<feature type="active site" evidence="10">
    <location>
        <position position="784"/>
    </location>
</feature>
<evidence type="ECO:0000256" key="8">
    <source>
        <dbReference type="ARBA" id="ARBA00047669"/>
    </source>
</evidence>
<dbReference type="OMA" id="GAHTHID"/>
<evidence type="ECO:0000313" key="15">
    <source>
        <dbReference type="Proteomes" id="UP000654075"/>
    </source>
</evidence>
<dbReference type="PANTHER" id="PTHR11742:SF55">
    <property type="entry name" value="ENDOPLASMIC RETICULUM MANNOSYL-OLIGOSACCHARIDE 1,2-ALPHA-MANNOSIDASE"/>
    <property type="match status" value="1"/>
</dbReference>
<evidence type="ECO:0000256" key="7">
    <source>
        <dbReference type="ARBA" id="ARBA00023157"/>
    </source>
</evidence>
<dbReference type="InterPro" id="IPR050749">
    <property type="entry name" value="Glycosyl_Hydrolase_47"/>
</dbReference>
<evidence type="ECO:0000256" key="5">
    <source>
        <dbReference type="ARBA" id="ARBA00022801"/>
    </source>
</evidence>
<evidence type="ECO:0000256" key="10">
    <source>
        <dbReference type="PIRSR" id="PIRSR601382-1"/>
    </source>
</evidence>
<organism evidence="14 15">
    <name type="scientific">Polarella glacialis</name>
    <name type="common">Dinoflagellate</name>
    <dbReference type="NCBI Taxonomy" id="89957"/>
    <lineage>
        <taxon>Eukaryota</taxon>
        <taxon>Sar</taxon>
        <taxon>Alveolata</taxon>
        <taxon>Dinophyceae</taxon>
        <taxon>Suessiales</taxon>
        <taxon>Suessiaceae</taxon>
        <taxon>Polarella</taxon>
    </lineage>
</organism>
<dbReference type="Gene3D" id="2.60.120.200">
    <property type="match status" value="1"/>
</dbReference>
<evidence type="ECO:0000256" key="2">
    <source>
        <dbReference type="ARBA" id="ARBA00004922"/>
    </source>
</evidence>
<feature type="binding site" evidence="11">
    <location>
        <position position="870"/>
    </location>
    <ligand>
        <name>Ca(2+)</name>
        <dbReference type="ChEBI" id="CHEBI:29108"/>
    </ligand>
</feature>
<dbReference type="SUPFAM" id="SSF48225">
    <property type="entry name" value="Seven-hairpin glycosidases"/>
    <property type="match status" value="1"/>
</dbReference>
<evidence type="ECO:0000256" key="12">
    <source>
        <dbReference type="PIRSR" id="PIRSR601382-3"/>
    </source>
</evidence>
<dbReference type="EMBL" id="CAJNNV010025736">
    <property type="protein sequence ID" value="CAE8615885.1"/>
    <property type="molecule type" value="Genomic_DNA"/>
</dbReference>
<keyword evidence="6 11" id="KW-0106">Calcium</keyword>
<dbReference type="InterPro" id="IPR001382">
    <property type="entry name" value="Glyco_hydro_47"/>
</dbReference>
<comment type="pathway">
    <text evidence="2">Protein modification; protein glycosylation.</text>
</comment>
<dbReference type="GO" id="GO:0005509">
    <property type="term" value="F:calcium ion binding"/>
    <property type="evidence" value="ECO:0007669"/>
    <property type="project" value="InterPro"/>
</dbReference>
<dbReference type="OrthoDB" id="8118055at2759"/>
<comment type="catalytic activity">
    <reaction evidence="9">
        <text>N(4)-(alpha-D-Man-(1-&gt;2)-alpha-D-Man-(1-&gt;2)-alpha-D-Man-(1-&gt;3)-[alpha-D-Man-(1-&gt;2)-alpha-D-Man-(1-&gt;3)-[alpha-D-Man-(1-&gt;2)-alpha-D-Man-(1-&gt;6)]-alpha-D-Man-(1-&gt;6)]-beta-D-Man-(1-&gt;4)-beta-D-GlcNAc-(1-&gt;4)-beta-D-GlcNAc)-L-asparaginyl-[protein] (N-glucan mannose isomer 9A1,2,3B1,2,3) + 4 H2O = N(4)-(alpha-D-Man-(1-&gt;3)-[alpha-D-Man-(1-&gt;3)-[alpha-D-Man-(1-&gt;6)]-alpha-D-Man-(1-&gt;6)]-beta-D-Man-(1-&gt;4)-beta-D-GlcNAc-(1-&gt;4)-beta-D-GlcNAc)-L-asparaginyl-[protein] (N-glucan mannose isomer 5A1,2) + 4 beta-D-mannose</text>
        <dbReference type="Rhea" id="RHEA:56008"/>
        <dbReference type="Rhea" id="RHEA-COMP:14356"/>
        <dbReference type="Rhea" id="RHEA-COMP:14367"/>
        <dbReference type="ChEBI" id="CHEBI:15377"/>
        <dbReference type="ChEBI" id="CHEBI:28563"/>
        <dbReference type="ChEBI" id="CHEBI:59087"/>
        <dbReference type="ChEBI" id="CHEBI:139493"/>
        <dbReference type="EC" id="3.2.1.113"/>
    </reaction>
</comment>
<dbReference type="Proteomes" id="UP000654075">
    <property type="component" value="Unassembled WGS sequence"/>
</dbReference>
<feature type="active site" description="Proton donor" evidence="10">
    <location>
        <position position="514"/>
    </location>
</feature>
<evidence type="ECO:0000256" key="4">
    <source>
        <dbReference type="ARBA" id="ARBA00022723"/>
    </source>
</evidence>
<feature type="disulfide bond" evidence="12">
    <location>
        <begin position="709"/>
        <end position="742"/>
    </location>
</feature>
<comment type="catalytic activity">
    <reaction evidence="8">
        <text>N(4)-(alpha-D-Man-(1-&gt;2)-alpha-D-Man-(1-&gt;2)-alpha-D-Man-(1-&gt;3)-[alpha-D-Man-(1-&gt;3)-[alpha-D-Man-(1-&gt;2)-alpha-D-Man-(1-&gt;6)]-alpha-D-Man-(1-&gt;6)]-beta-D-Man-(1-&gt;4)-beta-D-GlcNAc-(1-&gt;4)-beta-D-GlcNAc)-L-asparaginyl-[protein] (N-glucan mannose isomer 8A1,2,3B1,3) + 3 H2O = N(4)-(alpha-D-Man-(1-&gt;3)-[alpha-D-Man-(1-&gt;3)-[alpha-D-Man-(1-&gt;6)]-alpha-D-Man-(1-&gt;6)]-beta-D-Man-(1-&gt;4)-beta-D-GlcNAc-(1-&gt;4)-beta-D-GlcNAc)-L-asparaginyl-[protein] (N-glucan mannose isomer 5A1,2) + 3 beta-D-mannose</text>
        <dbReference type="Rhea" id="RHEA:56028"/>
        <dbReference type="Rhea" id="RHEA-COMP:14358"/>
        <dbReference type="Rhea" id="RHEA-COMP:14367"/>
        <dbReference type="ChEBI" id="CHEBI:15377"/>
        <dbReference type="ChEBI" id="CHEBI:28563"/>
        <dbReference type="ChEBI" id="CHEBI:59087"/>
        <dbReference type="ChEBI" id="CHEBI:60628"/>
        <dbReference type="EC" id="3.2.1.113"/>
    </reaction>
</comment>
<proteinExistence type="inferred from homology"/>
<evidence type="ECO:0000256" key="1">
    <source>
        <dbReference type="ARBA" id="ARBA00001913"/>
    </source>
</evidence>
<dbReference type="GO" id="GO:0016020">
    <property type="term" value="C:membrane"/>
    <property type="evidence" value="ECO:0007669"/>
    <property type="project" value="InterPro"/>
</dbReference>
<dbReference type="InterPro" id="IPR013320">
    <property type="entry name" value="ConA-like_dom_sf"/>
</dbReference>
<dbReference type="PRINTS" id="PR00747">
    <property type="entry name" value="GLYHDRLASE47"/>
</dbReference>
<dbReference type="GO" id="GO:0004571">
    <property type="term" value="F:mannosyl-oligosaccharide 1,2-alpha-mannosidase activity"/>
    <property type="evidence" value="ECO:0007669"/>
    <property type="project" value="UniProtKB-EC"/>
</dbReference>
<accession>A0A813FQ54</accession>
<keyword evidence="13" id="KW-0326">Glycosidase</keyword>
<reference evidence="14" key="1">
    <citation type="submission" date="2021-02" db="EMBL/GenBank/DDBJ databases">
        <authorList>
            <person name="Dougan E. K."/>
            <person name="Rhodes N."/>
            <person name="Thang M."/>
            <person name="Chan C."/>
        </authorList>
    </citation>
    <scope>NUCLEOTIDE SEQUENCE</scope>
</reference>
<comment type="similarity">
    <text evidence="3 13">Belongs to the glycosyl hydrolase 47 family.</text>
</comment>
<dbReference type="InterPro" id="IPR036026">
    <property type="entry name" value="Seven-hairpin_glycosidases"/>
</dbReference>
<protein>
    <recommendedName>
        <fullName evidence="13">alpha-1,2-Mannosidase</fullName>
        <ecNumber evidence="13">3.2.1.-</ecNumber>
    </recommendedName>
</protein>
<evidence type="ECO:0000256" key="9">
    <source>
        <dbReference type="ARBA" id="ARBA00048605"/>
    </source>
</evidence>
<dbReference type="PANTHER" id="PTHR11742">
    <property type="entry name" value="MANNOSYL-OLIGOSACCHARIDE ALPHA-1,2-MANNOSIDASE-RELATED"/>
    <property type="match status" value="1"/>
</dbReference>
<keyword evidence="15" id="KW-1185">Reference proteome</keyword>
<comment type="caution">
    <text evidence="14">The sequence shown here is derived from an EMBL/GenBank/DDBJ whole genome shotgun (WGS) entry which is preliminary data.</text>
</comment>
<keyword evidence="5 13" id="KW-0378">Hydrolase</keyword>
<dbReference type="AlphaFoldDB" id="A0A813FQ54"/>
<gene>
    <name evidence="14" type="ORF">PGLA1383_LOCUS33593</name>
</gene>
<evidence type="ECO:0000313" key="14">
    <source>
        <dbReference type="EMBL" id="CAE8615885.1"/>
    </source>
</evidence>
<evidence type="ECO:0000256" key="13">
    <source>
        <dbReference type="RuleBase" id="RU361193"/>
    </source>
</evidence>
<feature type="active site" description="Proton donor" evidence="10">
    <location>
        <position position="756"/>
    </location>
</feature>
<dbReference type="GO" id="GO:0005975">
    <property type="term" value="P:carbohydrate metabolic process"/>
    <property type="evidence" value="ECO:0007669"/>
    <property type="project" value="InterPro"/>
</dbReference>
<evidence type="ECO:0000256" key="3">
    <source>
        <dbReference type="ARBA" id="ARBA00007658"/>
    </source>
</evidence>
<feature type="active site" evidence="10">
    <location>
        <position position="646"/>
    </location>
</feature>
<dbReference type="GO" id="GO:0005783">
    <property type="term" value="C:endoplasmic reticulum"/>
    <property type="evidence" value="ECO:0007669"/>
    <property type="project" value="TreeGrafter"/>
</dbReference>
<dbReference type="SUPFAM" id="SSF49899">
    <property type="entry name" value="Concanavalin A-like lectins/glucanases"/>
    <property type="match status" value="1"/>
</dbReference>
<dbReference type="Gene3D" id="1.50.10.10">
    <property type="match status" value="1"/>
</dbReference>
<keyword evidence="7 12" id="KW-1015">Disulfide bond</keyword>
<keyword evidence="4 11" id="KW-0479">Metal-binding</keyword>
<comment type="cofactor">
    <cofactor evidence="1 11">
        <name>Ca(2+)</name>
        <dbReference type="ChEBI" id="CHEBI:29108"/>
    </cofactor>
</comment>
<sequence length="880" mass="96659">MALPDVRAHSLLSAVLIRRRAAISGDPHSEDHDGGSDEERIALLKAAEEALAIPLPLLPKASSAERGLQQQHAHDQFSMLSSLAGRSKSAAGTLAGARTESASIASLGGIALFSGETWYQLHAPADADEVTFGTWIYLPHVQDVLFPSSSESMKTIAATKVSGCASAGDYAPGWAFFVHEWSTTNRQLRLSWTDGATGCNEVFSTTALVPYDKWVQVGFSFSKANNRVTVALDKSVVIDNKLGLGSYVRGGQTSRISQVNVKERSVSHKSSFILGAHTHIDGGDYVQSHAFVGFMGDVRLFTTALDALNMVQILSASYEELRASGSDSALKVLVQFREGEASPINSASTGRTSEEDRLEGKSVTGGGVLPILAWSDKPKHPILQSAVANSASFEALPILDPAELRKSFPKEWLARFSEDELLKSQEDANPWAEEVRAAMFHTWSGYRQKAWGQDDISPSRGNGKNWCKMAVTMLDGVSTLWLMGFKAEFEEAASWLEKNPLPSPGGHGMHSLFEITIRALGGLCSAHSLSGKSVFLETAKRLADKLLGAFNTQSGIPRSTVDIGTGAAASHTWMPNIVLAEATTLQVEFRYLSHATGDRKYADAVDKAMNAVLRAAAGRGLVPIYISANAAPQFTGSKMSMGAMGDSYYEYLLKQWIQTGRKEDRFKDTWIKAMNEMMDNMVVRTAGGLRFLAELENGQKRMRMDHLACFVAGMLMLGSRTLPKNEVDPRWEPFAADLTRTCYEMYVRAPSGLSPEYVHFNVNGGEGHDMSIPGDAPHNLLRPEAAEAIYYMWYYTGDPKYRAWAHQMFVPFTKYAKARFGFSAVADVRLVPPPQRDSQESFWLAETLKYFYLIFAPRSTISLEEWVFNTEAQPMRIWGV</sequence>
<evidence type="ECO:0000256" key="6">
    <source>
        <dbReference type="ARBA" id="ARBA00022837"/>
    </source>
</evidence>
<evidence type="ECO:0000256" key="11">
    <source>
        <dbReference type="PIRSR" id="PIRSR601382-2"/>
    </source>
</evidence>
<name>A0A813FQ54_POLGL</name>
<dbReference type="EC" id="3.2.1.-" evidence="13"/>
<dbReference type="Pfam" id="PF01532">
    <property type="entry name" value="Glyco_hydro_47"/>
    <property type="match status" value="1"/>
</dbReference>
<dbReference type="InterPro" id="IPR012341">
    <property type="entry name" value="6hp_glycosidase-like_sf"/>
</dbReference>